<dbReference type="EMBL" id="CP001674">
    <property type="protein sequence ID" value="ACT50057.1"/>
    <property type="molecule type" value="Genomic_DNA"/>
</dbReference>
<keyword evidence="2" id="KW-1185">Reference proteome</keyword>
<evidence type="ECO:0000313" key="2">
    <source>
        <dbReference type="Proteomes" id="UP000002743"/>
    </source>
</evidence>
<name>C6XBY2_METGS</name>
<evidence type="ECO:0000313" key="1">
    <source>
        <dbReference type="EMBL" id="ACT50057.1"/>
    </source>
</evidence>
<dbReference type="HOGENOM" id="CLU_1466311_0_0_4"/>
<dbReference type="RefSeq" id="WP_015829620.1">
    <property type="nucleotide sequence ID" value="NC_012969.1"/>
</dbReference>
<dbReference type="STRING" id="582744.Msip34_0809"/>
<dbReference type="eggNOG" id="ENOG50340YZ">
    <property type="taxonomic scope" value="Bacteria"/>
</dbReference>
<dbReference type="SUPFAM" id="SSF75708">
    <property type="entry name" value="Chemotaxis phosphatase CheZ"/>
    <property type="match status" value="1"/>
</dbReference>
<protein>
    <recommendedName>
        <fullName evidence="3">Chemotaxis protein</fullName>
    </recommendedName>
</protein>
<dbReference type="KEGG" id="mei:Msip34_0809"/>
<organism evidence="1 2">
    <name type="scientific">Methylovorus glucosotrophus (strain SIP3-4)</name>
    <dbReference type="NCBI Taxonomy" id="582744"/>
    <lineage>
        <taxon>Bacteria</taxon>
        <taxon>Pseudomonadati</taxon>
        <taxon>Pseudomonadota</taxon>
        <taxon>Betaproteobacteria</taxon>
        <taxon>Nitrosomonadales</taxon>
        <taxon>Methylophilaceae</taxon>
        <taxon>Methylovorus</taxon>
    </lineage>
</organism>
<evidence type="ECO:0008006" key="3">
    <source>
        <dbReference type="Google" id="ProtNLM"/>
    </source>
</evidence>
<sequence>MQSETIPVEELRQLLAGVSDHGTQHLLEVEADLMQTTYLLSEAIEKLGACFMSVHEAVTAQQQELDLLLQQTKLPDQQQQKLLQYREHIAKEVNTAVTGLQFQDLTSQLIARTIKRVNGLKELLSALATHGDSMDSEQEHQEIARLLQEMNRSLNSRSVELSGGLRKAVDQHHMGSGDIELF</sequence>
<proteinExistence type="predicted"/>
<dbReference type="AlphaFoldDB" id="C6XBY2"/>
<dbReference type="OrthoDB" id="8559696at2"/>
<dbReference type="Proteomes" id="UP000002743">
    <property type="component" value="Chromosome"/>
</dbReference>
<reference evidence="2" key="1">
    <citation type="submission" date="2009-07" db="EMBL/GenBank/DDBJ databases">
        <title>Complete sequence of chromosome of Methylovorus sp. SIP3-4.</title>
        <authorList>
            <person name="Lucas S."/>
            <person name="Copeland A."/>
            <person name="Lapidus A."/>
            <person name="Glavina del Rio T."/>
            <person name="Tice H."/>
            <person name="Bruce D."/>
            <person name="Goodwin L."/>
            <person name="Pitluck S."/>
            <person name="Clum A."/>
            <person name="Larimer F."/>
            <person name="Land M."/>
            <person name="Hauser L."/>
            <person name="Kyrpides N."/>
            <person name="Mikhailova N."/>
            <person name="Kayluzhnaya M."/>
            <person name="Chistoserdova L."/>
        </authorList>
    </citation>
    <scope>NUCLEOTIDE SEQUENCE [LARGE SCALE GENOMIC DNA]</scope>
    <source>
        <strain evidence="2">SIP3-4</strain>
    </source>
</reference>
<accession>C6XBY2</accession>
<gene>
    <name evidence="1" type="ordered locus">Msip34_0809</name>
</gene>
<reference evidence="1 2" key="2">
    <citation type="journal article" date="2011" name="J. Bacteriol.">
        <title>Genomes of three methylotrophs from a single niche uncover genetic and metabolic divergence of Methylophilaceae.</title>
        <authorList>
            <person name="Lapidus A."/>
            <person name="Clum A."/>
            <person name="Labutti K."/>
            <person name="Kaluzhnaya M.G."/>
            <person name="Lim S."/>
            <person name="Beck D.A."/>
            <person name="Glavina Del Rio T."/>
            <person name="Nolan M."/>
            <person name="Mavromatis K."/>
            <person name="Huntemann M."/>
            <person name="Lucas S."/>
            <person name="Lidstrom M.E."/>
            <person name="Ivanova N."/>
            <person name="Chistoserdova L."/>
        </authorList>
    </citation>
    <scope>NUCLEOTIDE SEQUENCE [LARGE SCALE GENOMIC DNA]</scope>
    <source>
        <strain evidence="1 2">SIP3-4</strain>
    </source>
</reference>